<dbReference type="Gene3D" id="3.40.1000.10">
    <property type="entry name" value="Mog1/PsbP, alpha/beta/alpha sandwich"/>
    <property type="match status" value="1"/>
</dbReference>
<accession>A0ABV6Q6U4</accession>
<dbReference type="Pfam" id="PF18933">
    <property type="entry name" value="PsbP_2"/>
    <property type="match status" value="1"/>
</dbReference>
<name>A0ABV6Q6U4_9FLAO</name>
<gene>
    <name evidence="2" type="ORF">ACFFGA_05510</name>
</gene>
<keyword evidence="1" id="KW-0732">Signal</keyword>
<feature type="signal peptide" evidence="1">
    <location>
        <begin position="1"/>
        <end position="19"/>
    </location>
</feature>
<proteinExistence type="predicted"/>
<dbReference type="EMBL" id="JBHLTQ010000002">
    <property type="protein sequence ID" value="MFC0604000.1"/>
    <property type="molecule type" value="Genomic_DNA"/>
</dbReference>
<evidence type="ECO:0000313" key="2">
    <source>
        <dbReference type="EMBL" id="MFC0604000.1"/>
    </source>
</evidence>
<reference evidence="2 3" key="1">
    <citation type="submission" date="2024-09" db="EMBL/GenBank/DDBJ databases">
        <authorList>
            <person name="Sun Q."/>
            <person name="Mori K."/>
        </authorList>
    </citation>
    <scope>NUCLEOTIDE SEQUENCE [LARGE SCALE GENOMIC DNA]</scope>
    <source>
        <strain evidence="2 3">NCAIM B.02481</strain>
    </source>
</reference>
<feature type="chain" id="PRO_5047184426" evidence="1">
    <location>
        <begin position="20"/>
        <end position="175"/>
    </location>
</feature>
<organism evidence="2 3">
    <name type="scientific">Winogradskyella pulchriflava</name>
    <dbReference type="NCBI Taxonomy" id="1110688"/>
    <lineage>
        <taxon>Bacteria</taxon>
        <taxon>Pseudomonadati</taxon>
        <taxon>Bacteroidota</taxon>
        <taxon>Flavobacteriia</taxon>
        <taxon>Flavobacteriales</taxon>
        <taxon>Flavobacteriaceae</taxon>
        <taxon>Winogradskyella</taxon>
    </lineage>
</organism>
<evidence type="ECO:0000256" key="1">
    <source>
        <dbReference type="SAM" id="SignalP"/>
    </source>
</evidence>
<keyword evidence="3" id="KW-1185">Reference proteome</keyword>
<protein>
    <submittedName>
        <fullName evidence="2">PsbP-related protein</fullName>
    </submittedName>
</protein>
<comment type="caution">
    <text evidence="2">The sequence shown here is derived from an EMBL/GenBank/DDBJ whole genome shotgun (WGS) entry which is preliminary data.</text>
</comment>
<dbReference type="Proteomes" id="UP001589832">
    <property type="component" value="Unassembled WGS sequence"/>
</dbReference>
<dbReference type="RefSeq" id="WP_386060856.1">
    <property type="nucleotide sequence ID" value="NZ_JBHLTQ010000002.1"/>
</dbReference>
<sequence>MKIKITTLLLCFVSTALFAQKDWKTLEKDNYAINYPEDWISSDQKPQPTMQFLLLSDEKSQEKDQFRENINLTIEDLRGQTLSTEEYVKISLDQITSQIPNSKIISNDAIKIDGFEARVVIWSADFGNGMILKFKQILLINSGNAYVLTFSSTASEYDQYIEIGDKILNSFKLAK</sequence>
<evidence type="ECO:0000313" key="3">
    <source>
        <dbReference type="Proteomes" id="UP001589832"/>
    </source>
</evidence>